<comment type="caution">
    <text evidence="3">Lacks conserved residue(s) required for the propagation of feature annotation.</text>
</comment>
<keyword evidence="6" id="KW-1185">Reference proteome</keyword>
<feature type="domain" description="Calpain catalytic" evidence="4">
    <location>
        <begin position="13"/>
        <end position="92"/>
    </location>
</feature>
<dbReference type="PANTHER" id="PTHR10183">
    <property type="entry name" value="CALPAIN"/>
    <property type="match status" value="1"/>
</dbReference>
<evidence type="ECO:0000256" key="3">
    <source>
        <dbReference type="PROSITE-ProRule" id="PRU00239"/>
    </source>
</evidence>
<feature type="active site" evidence="2">
    <location>
        <position position="52"/>
    </location>
</feature>
<dbReference type="GO" id="GO:0005737">
    <property type="term" value="C:cytoplasm"/>
    <property type="evidence" value="ECO:0007669"/>
    <property type="project" value="TreeGrafter"/>
</dbReference>
<reference evidence="5" key="1">
    <citation type="submission" date="2023-07" db="EMBL/GenBank/DDBJ databases">
        <title>Chromosome-level genome assembly of Artemia franciscana.</title>
        <authorList>
            <person name="Jo E."/>
        </authorList>
    </citation>
    <scope>NUCLEOTIDE SEQUENCE</scope>
    <source>
        <tissue evidence="5">Whole body</tissue>
    </source>
</reference>
<dbReference type="Pfam" id="PF00648">
    <property type="entry name" value="Peptidase_C2"/>
    <property type="match status" value="1"/>
</dbReference>
<sequence>MSWAIEPDSNVVEAETPVGLIKGHAYSITDVRLIRIQTPRVSGKIPMVRIRNPWGNEAEWNGAWSDKSPEWQYIPDEEKEKTGLTFNPDGEF</sequence>
<gene>
    <name evidence="5" type="ORF">QYM36_008802</name>
</gene>
<proteinExistence type="inferred from homology"/>
<evidence type="ECO:0000313" key="6">
    <source>
        <dbReference type="Proteomes" id="UP001187531"/>
    </source>
</evidence>
<dbReference type="InterPro" id="IPR001300">
    <property type="entry name" value="Peptidase_C2_calpain_cat"/>
</dbReference>
<dbReference type="Proteomes" id="UP001187531">
    <property type="component" value="Unassembled WGS sequence"/>
</dbReference>
<dbReference type="GO" id="GO:0004198">
    <property type="term" value="F:calcium-dependent cysteine-type endopeptidase activity"/>
    <property type="evidence" value="ECO:0007669"/>
    <property type="project" value="InterPro"/>
</dbReference>
<dbReference type="Gene3D" id="3.90.70.10">
    <property type="entry name" value="Cysteine proteinases"/>
    <property type="match status" value="1"/>
</dbReference>
<evidence type="ECO:0000259" key="4">
    <source>
        <dbReference type="PROSITE" id="PS50203"/>
    </source>
</evidence>
<evidence type="ECO:0000256" key="2">
    <source>
        <dbReference type="PIRSR" id="PIRSR622684-1"/>
    </source>
</evidence>
<dbReference type="PROSITE" id="PS50203">
    <property type="entry name" value="CALPAIN_CAT"/>
    <property type="match status" value="1"/>
</dbReference>
<evidence type="ECO:0000313" key="5">
    <source>
        <dbReference type="EMBL" id="KAK2714353.1"/>
    </source>
</evidence>
<dbReference type="EMBL" id="JAVRJZ010000013">
    <property type="protein sequence ID" value="KAK2714353.1"/>
    <property type="molecule type" value="Genomic_DNA"/>
</dbReference>
<organism evidence="5 6">
    <name type="scientific">Artemia franciscana</name>
    <name type="common">Brine shrimp</name>
    <name type="synonym">Artemia sanfranciscana</name>
    <dbReference type="NCBI Taxonomy" id="6661"/>
    <lineage>
        <taxon>Eukaryota</taxon>
        <taxon>Metazoa</taxon>
        <taxon>Ecdysozoa</taxon>
        <taxon>Arthropoda</taxon>
        <taxon>Crustacea</taxon>
        <taxon>Branchiopoda</taxon>
        <taxon>Anostraca</taxon>
        <taxon>Artemiidae</taxon>
        <taxon>Artemia</taxon>
    </lineage>
</organism>
<accession>A0AA88HNG7</accession>
<feature type="active site" evidence="2">
    <location>
        <position position="24"/>
    </location>
</feature>
<dbReference type="InterPro" id="IPR038765">
    <property type="entry name" value="Papain-like_cys_pep_sf"/>
</dbReference>
<name>A0AA88HNG7_ARTSF</name>
<protein>
    <recommendedName>
        <fullName evidence="4">Calpain catalytic domain-containing protein</fullName>
    </recommendedName>
</protein>
<dbReference type="SUPFAM" id="SSF54001">
    <property type="entry name" value="Cysteine proteinases"/>
    <property type="match status" value="1"/>
</dbReference>
<comment type="caution">
    <text evidence="5">The sequence shown here is derived from an EMBL/GenBank/DDBJ whole genome shotgun (WGS) entry which is preliminary data.</text>
</comment>
<dbReference type="AlphaFoldDB" id="A0AA88HNG7"/>
<dbReference type="GO" id="GO:0006508">
    <property type="term" value="P:proteolysis"/>
    <property type="evidence" value="ECO:0007669"/>
    <property type="project" value="InterPro"/>
</dbReference>
<dbReference type="PANTHER" id="PTHR10183:SF433">
    <property type="entry name" value="CALPAIN-A-RELATED"/>
    <property type="match status" value="1"/>
</dbReference>
<comment type="similarity">
    <text evidence="1">Belongs to the peptidase C2 family.</text>
</comment>
<dbReference type="InterPro" id="IPR022684">
    <property type="entry name" value="Calpain_cysteine_protease"/>
</dbReference>
<evidence type="ECO:0000256" key="1">
    <source>
        <dbReference type="ARBA" id="ARBA00007623"/>
    </source>
</evidence>